<evidence type="ECO:0000313" key="2">
    <source>
        <dbReference type="Proteomes" id="UP001058074"/>
    </source>
</evidence>
<protein>
    <submittedName>
        <fullName evidence="1">Cation transporter</fullName>
    </submittedName>
</protein>
<reference evidence="1" key="1">
    <citation type="journal article" date="2025" name="Int. J. Syst. Evol. Microbiol.">
        <title>Inconstantimicrobium mannanitabidum sp. nov., a novel member of the family Clostridiaceae isolated from anoxic soil under the treatment of reductive soil disinfestation.</title>
        <authorList>
            <person name="Ueki A."/>
            <person name="Tonouchi A."/>
            <person name="Honma S."/>
            <person name="Kaku N."/>
            <person name="Ueki K."/>
        </authorList>
    </citation>
    <scope>NUCLEOTIDE SEQUENCE</scope>
    <source>
        <strain evidence="1">TW13</strain>
    </source>
</reference>
<accession>A0ACB5R8P8</accession>
<comment type="caution">
    <text evidence="1">The sequence shown here is derived from an EMBL/GenBank/DDBJ whole genome shotgun (WGS) entry which is preliminary data.</text>
</comment>
<name>A0ACB5R8P8_9CLOT</name>
<keyword evidence="2" id="KW-1185">Reference proteome</keyword>
<sequence>MKWYNLSWYKVVSMLDSDIYKGIKEAEVEDRKQNYGDNKLDINIEDEIKNIVKVLFTPWVIFYIVGIIFLLVNRKFIEVSIVIILYIGLLVMKLYPKIKEIKQYKSFRNLNEIPVRVIRDGHTKVLKAEELVVGDIVRIEENSTVAADIRIVESENIKTYEKNITGEKFIVEKYSARVEENVTSFTEIRNMLFRGTNVVSGSGYGIVVATGVSTEIGNVIKLMSNTKNKSNGFIQLINRKINIYSLIIAGIVLGLFGGQFFAKNSVDIQLGSFLISAALSLTCFLNIVIGLIYINKFFNKGNIELNRLTSMEKITQINMVFIPKDGGVYKNDLEVKSVYVNNRINRAAEVTKSDLTMQRMMEIAVLCNNAIYNPEKDEARGDNQEIALLKLCYSLEVYRGDLYKTQKRIFEIPFDSDRRIMTSLNRYNRNYRANLRGAVDEILEKCTHIMKDGVEREITQEDITKIKAADFEMSNNGLTTLAIAYRSFGYEPTDDENLESNLVFVSIIGMQAKMIAGVKERINDMKNMGITPILFTDDNKITATTIGKRLGIVRDMFGVMSGVELKNLSSEELMKIIPKIKIFCRVDTELKSRIIKLFIDDGYKVATLGENINDLPILSLSDLAIAKGPSCANMVIKASDMHFEKDYLTGFFKAFAYGKIFVRNISLYIEYIMALMVLQLVTISAMYNLGYLKSISGWEIAVLNAIILPFFTQSLLINNQDEVENINYYNYIAGYVIQVISVILILDLKPEINHGYILGMGIILAILSSSMINNKIKISGNKFISINYSIIALIVVGFIGIYLFNHSIGRTEAIITVIMAIFFFCIEYILKKWRE</sequence>
<organism evidence="1 2">
    <name type="scientific">Inconstantimicrobium mannanitabidum</name>
    <dbReference type="NCBI Taxonomy" id="1604901"/>
    <lineage>
        <taxon>Bacteria</taxon>
        <taxon>Bacillati</taxon>
        <taxon>Bacillota</taxon>
        <taxon>Clostridia</taxon>
        <taxon>Eubacteriales</taxon>
        <taxon>Clostridiaceae</taxon>
        <taxon>Inconstantimicrobium</taxon>
    </lineage>
</organism>
<gene>
    <name evidence="1" type="ORF">rsdtw13_08150</name>
</gene>
<proteinExistence type="predicted"/>
<evidence type="ECO:0000313" key="1">
    <source>
        <dbReference type="EMBL" id="GKX65557.1"/>
    </source>
</evidence>
<dbReference type="EMBL" id="BROD01000001">
    <property type="protein sequence ID" value="GKX65557.1"/>
    <property type="molecule type" value="Genomic_DNA"/>
</dbReference>
<dbReference type="Proteomes" id="UP001058074">
    <property type="component" value="Unassembled WGS sequence"/>
</dbReference>